<dbReference type="Pfam" id="PF00392">
    <property type="entry name" value="GntR"/>
    <property type="match status" value="1"/>
</dbReference>
<keyword evidence="1" id="KW-0805">Transcription regulation</keyword>
<reference evidence="5" key="1">
    <citation type="submission" date="2022-06" db="EMBL/GenBank/DDBJ databases">
        <title>Alkalicoccobacillus porphyridii sp. nov., isolated from a marine red alga, Porphyridium purpureum and reclassification of Shouchella plakortidis and Shouchella gibsonii as Alkalicoccobacillus plakortidis comb. nov. and Alkalicoccobacillus gibsonii comb. nov.</title>
        <authorList>
            <person name="Kim K.H."/>
            <person name="Lee J.K."/>
            <person name="Han D.M."/>
            <person name="Baek J.H."/>
            <person name="Jeon C.O."/>
        </authorList>
    </citation>
    <scope>NUCLEOTIDE SEQUENCE</scope>
    <source>
        <strain evidence="5">DSM 19153</strain>
    </source>
</reference>
<evidence type="ECO:0000256" key="2">
    <source>
        <dbReference type="ARBA" id="ARBA00023125"/>
    </source>
</evidence>
<dbReference type="CDD" id="cd07377">
    <property type="entry name" value="WHTH_GntR"/>
    <property type="match status" value="1"/>
</dbReference>
<sequence>MSNHSPLYRKIAQQMKEEISKGEWKEGNAIPTELMLSETYQASRVTVRQAIKVLVQQGLLYKIQGSGTYVSEHKYEHNIYELTGFTEEMRALNKNIINKVLTFSVVEPEERIVQALGLEEGEKVYYIRRQRWADDIPLIVEDTYLPLELFPDLTYQIMEGSKYDFIESVKKLKIKDSYQEVIPILPTEEIQELLQAQRTDTDYKSTIIIYAKRRHGF</sequence>
<evidence type="ECO:0000313" key="5">
    <source>
        <dbReference type="EMBL" id="MCM2676998.1"/>
    </source>
</evidence>
<dbReference type="SMART" id="SM00866">
    <property type="entry name" value="UTRA"/>
    <property type="match status" value="1"/>
</dbReference>
<evidence type="ECO:0000259" key="4">
    <source>
        <dbReference type="PROSITE" id="PS50949"/>
    </source>
</evidence>
<dbReference type="Gene3D" id="1.10.10.10">
    <property type="entry name" value="Winged helix-like DNA-binding domain superfamily/Winged helix DNA-binding domain"/>
    <property type="match status" value="1"/>
</dbReference>
<dbReference type="SUPFAM" id="SSF64288">
    <property type="entry name" value="Chorismate lyase-like"/>
    <property type="match status" value="1"/>
</dbReference>
<protein>
    <submittedName>
        <fullName evidence="5">GntR family transcriptional regulator</fullName>
    </submittedName>
</protein>
<evidence type="ECO:0000256" key="3">
    <source>
        <dbReference type="ARBA" id="ARBA00023163"/>
    </source>
</evidence>
<comment type="caution">
    <text evidence="5">The sequence shown here is derived from an EMBL/GenBank/DDBJ whole genome shotgun (WGS) entry which is preliminary data.</text>
</comment>
<dbReference type="InterPro" id="IPR050679">
    <property type="entry name" value="Bact_HTH_transcr_reg"/>
</dbReference>
<evidence type="ECO:0000256" key="1">
    <source>
        <dbReference type="ARBA" id="ARBA00023015"/>
    </source>
</evidence>
<dbReference type="RefSeq" id="WP_251610295.1">
    <property type="nucleotide sequence ID" value="NZ_JAMQJY010000002.1"/>
</dbReference>
<dbReference type="SUPFAM" id="SSF46785">
    <property type="entry name" value="Winged helix' DNA-binding domain"/>
    <property type="match status" value="1"/>
</dbReference>
<evidence type="ECO:0000313" key="6">
    <source>
        <dbReference type="Proteomes" id="UP001203665"/>
    </source>
</evidence>
<dbReference type="PROSITE" id="PS50949">
    <property type="entry name" value="HTH_GNTR"/>
    <property type="match status" value="1"/>
</dbReference>
<dbReference type="InterPro" id="IPR036388">
    <property type="entry name" value="WH-like_DNA-bd_sf"/>
</dbReference>
<dbReference type="InterPro" id="IPR036390">
    <property type="entry name" value="WH_DNA-bd_sf"/>
</dbReference>
<dbReference type="InterPro" id="IPR000524">
    <property type="entry name" value="Tscrpt_reg_HTH_GntR"/>
</dbReference>
<dbReference type="Pfam" id="PF07702">
    <property type="entry name" value="UTRA"/>
    <property type="match status" value="1"/>
</dbReference>
<name>A0ABT0XM56_9BACI</name>
<keyword evidence="2" id="KW-0238">DNA-binding</keyword>
<accession>A0ABT0XM56</accession>
<dbReference type="InterPro" id="IPR011663">
    <property type="entry name" value="UTRA"/>
</dbReference>
<keyword evidence="6" id="KW-1185">Reference proteome</keyword>
<dbReference type="EMBL" id="JAMQJY010000002">
    <property type="protein sequence ID" value="MCM2676998.1"/>
    <property type="molecule type" value="Genomic_DNA"/>
</dbReference>
<dbReference type="Gene3D" id="3.40.1410.10">
    <property type="entry name" value="Chorismate lyase-like"/>
    <property type="match status" value="1"/>
</dbReference>
<proteinExistence type="predicted"/>
<dbReference type="InterPro" id="IPR028978">
    <property type="entry name" value="Chorismate_lyase_/UTRA_dom_sf"/>
</dbReference>
<dbReference type="PANTHER" id="PTHR44846:SF1">
    <property type="entry name" value="MANNOSYL-D-GLYCERATE TRANSPORT_METABOLISM SYSTEM REPRESSOR MNGR-RELATED"/>
    <property type="match status" value="1"/>
</dbReference>
<dbReference type="SMART" id="SM00345">
    <property type="entry name" value="HTH_GNTR"/>
    <property type="match status" value="1"/>
</dbReference>
<gene>
    <name evidence="5" type="ORF">NDM98_17140</name>
</gene>
<dbReference type="PANTHER" id="PTHR44846">
    <property type="entry name" value="MANNOSYL-D-GLYCERATE TRANSPORT/METABOLISM SYSTEM REPRESSOR MNGR-RELATED"/>
    <property type="match status" value="1"/>
</dbReference>
<keyword evidence="3" id="KW-0804">Transcription</keyword>
<dbReference type="PRINTS" id="PR00035">
    <property type="entry name" value="HTHGNTR"/>
</dbReference>
<organism evidence="5 6">
    <name type="scientific">Alkalicoccobacillus plakortidis</name>
    <dbReference type="NCBI Taxonomy" id="444060"/>
    <lineage>
        <taxon>Bacteria</taxon>
        <taxon>Bacillati</taxon>
        <taxon>Bacillota</taxon>
        <taxon>Bacilli</taxon>
        <taxon>Bacillales</taxon>
        <taxon>Bacillaceae</taxon>
        <taxon>Alkalicoccobacillus</taxon>
    </lineage>
</organism>
<dbReference type="Proteomes" id="UP001203665">
    <property type="component" value="Unassembled WGS sequence"/>
</dbReference>
<feature type="domain" description="HTH gntR-type" evidence="4">
    <location>
        <begin position="5"/>
        <end position="73"/>
    </location>
</feature>